<name>A0A8X6HYS7_TRICU</name>
<gene>
    <name evidence="1" type="ORF">TNCT_406641</name>
</gene>
<comment type="caution">
    <text evidence="1">The sequence shown here is derived from an EMBL/GenBank/DDBJ whole genome shotgun (WGS) entry which is preliminary data.</text>
</comment>
<protein>
    <submittedName>
        <fullName evidence="1">Uncharacterized protein</fullName>
    </submittedName>
</protein>
<proteinExistence type="predicted"/>
<evidence type="ECO:0000313" key="1">
    <source>
        <dbReference type="EMBL" id="GFR32581.1"/>
    </source>
</evidence>
<keyword evidence="2" id="KW-1185">Reference proteome</keyword>
<dbReference type="AlphaFoldDB" id="A0A8X6HYS7"/>
<dbReference type="EMBL" id="BMAO01029553">
    <property type="protein sequence ID" value="GFR32581.1"/>
    <property type="molecule type" value="Genomic_DNA"/>
</dbReference>
<accession>A0A8X6HYS7</accession>
<organism evidence="1 2">
    <name type="scientific">Trichonephila clavata</name>
    <name type="common">Joro spider</name>
    <name type="synonym">Nephila clavata</name>
    <dbReference type="NCBI Taxonomy" id="2740835"/>
    <lineage>
        <taxon>Eukaryota</taxon>
        <taxon>Metazoa</taxon>
        <taxon>Ecdysozoa</taxon>
        <taxon>Arthropoda</taxon>
        <taxon>Chelicerata</taxon>
        <taxon>Arachnida</taxon>
        <taxon>Araneae</taxon>
        <taxon>Araneomorphae</taxon>
        <taxon>Entelegynae</taxon>
        <taxon>Araneoidea</taxon>
        <taxon>Nephilidae</taxon>
        <taxon>Trichonephila</taxon>
    </lineage>
</organism>
<sequence length="100" mass="11056">MNSKVFSSFSYNNKNEQIISVMLTPPLCNQDLMRDHALCNSSTPQHSSMRGLGMIPSSFAFGDSTTTWTRERMPDSGQGSRVTEYVSVLWTTCRVLGASA</sequence>
<reference evidence="1" key="1">
    <citation type="submission" date="2020-07" db="EMBL/GenBank/DDBJ databases">
        <title>Multicomponent nature underlies the extraordinary mechanical properties of spider dragline silk.</title>
        <authorList>
            <person name="Kono N."/>
            <person name="Nakamura H."/>
            <person name="Mori M."/>
            <person name="Yoshida Y."/>
            <person name="Ohtoshi R."/>
            <person name="Malay A.D."/>
            <person name="Moran D.A.P."/>
            <person name="Tomita M."/>
            <person name="Numata K."/>
            <person name="Arakawa K."/>
        </authorList>
    </citation>
    <scope>NUCLEOTIDE SEQUENCE</scope>
</reference>
<dbReference type="Proteomes" id="UP000887116">
    <property type="component" value="Unassembled WGS sequence"/>
</dbReference>
<evidence type="ECO:0000313" key="2">
    <source>
        <dbReference type="Proteomes" id="UP000887116"/>
    </source>
</evidence>